<dbReference type="Pfam" id="PF05977">
    <property type="entry name" value="MFS_3"/>
    <property type="match status" value="1"/>
</dbReference>
<feature type="transmembrane region" description="Helical" evidence="7">
    <location>
        <begin position="361"/>
        <end position="383"/>
    </location>
</feature>
<sequence length="423" mass="42996">MGELLATFRNRDFALLWSGGLISMTGDWMLLVALPIYVYRATGSALATGAMFAAGLLPNVLLGSVAGVFVDRWDRKKTMVAANALMALSILPLLLVPSTGWLWLVYAVAFAQSCFGAFNEPAENSLLPLLVEEGRLVTANSLNVTNNNLARLVGPALAGLVVGRFGLAGVVVADVASYLAAAALVSLISAPASPDRVGEATPPKPSGGVAAPFLAVWREWAEGLRLMATGRVVLTVLLVGAVTGLGEGVFAALFPPFVGVALGGGALELGWLMSAQAVGGLLGGVAVGSLAGRLPPRLLLGLGALLLGLGDLAIFLYPSFVGGIAPGLALFVLVGVPATAAFAGLQTLLQTSTEDRYRGRAFGALATTQALLMLAGTLLGGALGDAVGIVPVLVVQGVAYVATGTLVLVLLPRDGKRPARGGV</sequence>
<feature type="transmembrane region" description="Helical" evidence="7">
    <location>
        <begin position="298"/>
        <end position="318"/>
    </location>
</feature>
<dbReference type="PANTHER" id="PTHR23513">
    <property type="entry name" value="INTEGRAL MEMBRANE EFFLUX PROTEIN-RELATED"/>
    <property type="match status" value="1"/>
</dbReference>
<feature type="transmembrane region" description="Helical" evidence="7">
    <location>
        <begin position="45"/>
        <end position="70"/>
    </location>
</feature>
<evidence type="ECO:0000259" key="8">
    <source>
        <dbReference type="PROSITE" id="PS50850"/>
    </source>
</evidence>
<dbReference type="Gene3D" id="1.20.1250.20">
    <property type="entry name" value="MFS general substrate transporter like domains"/>
    <property type="match status" value="2"/>
</dbReference>
<dbReference type="AlphaFoldDB" id="A0A6G8Q8Q7"/>
<dbReference type="PANTHER" id="PTHR23513:SF9">
    <property type="entry name" value="ENTEROBACTIN EXPORTER ENTS"/>
    <property type="match status" value="1"/>
</dbReference>
<keyword evidence="6 7" id="KW-0472">Membrane</keyword>
<gene>
    <name evidence="9" type="ORF">GBA63_09345</name>
</gene>
<keyword evidence="4 7" id="KW-0812">Transmembrane</keyword>
<proteinExistence type="predicted"/>
<keyword evidence="2" id="KW-0813">Transport</keyword>
<dbReference type="EMBL" id="CP045119">
    <property type="protein sequence ID" value="QIN82833.1"/>
    <property type="molecule type" value="Genomic_DNA"/>
</dbReference>
<feature type="transmembrane region" description="Helical" evidence="7">
    <location>
        <begin position="12"/>
        <end position="39"/>
    </location>
</feature>
<feature type="domain" description="Major facilitator superfamily (MFS) profile" evidence="8">
    <location>
        <begin position="232"/>
        <end position="423"/>
    </location>
</feature>
<dbReference type="GO" id="GO:0022857">
    <property type="term" value="F:transmembrane transporter activity"/>
    <property type="evidence" value="ECO:0007669"/>
    <property type="project" value="InterPro"/>
</dbReference>
<organism evidence="9 10">
    <name type="scientific">Rubrobacter tropicus</name>
    <dbReference type="NCBI Taxonomy" id="2653851"/>
    <lineage>
        <taxon>Bacteria</taxon>
        <taxon>Bacillati</taxon>
        <taxon>Actinomycetota</taxon>
        <taxon>Rubrobacteria</taxon>
        <taxon>Rubrobacterales</taxon>
        <taxon>Rubrobacteraceae</taxon>
        <taxon>Rubrobacter</taxon>
    </lineage>
</organism>
<evidence type="ECO:0000256" key="3">
    <source>
        <dbReference type="ARBA" id="ARBA00022475"/>
    </source>
</evidence>
<feature type="transmembrane region" description="Helical" evidence="7">
    <location>
        <begin position="389"/>
        <end position="411"/>
    </location>
</feature>
<evidence type="ECO:0000256" key="1">
    <source>
        <dbReference type="ARBA" id="ARBA00004651"/>
    </source>
</evidence>
<name>A0A6G8Q8Q7_9ACTN</name>
<dbReference type="PROSITE" id="PS50850">
    <property type="entry name" value="MFS"/>
    <property type="match status" value="2"/>
</dbReference>
<feature type="transmembrane region" description="Helical" evidence="7">
    <location>
        <begin position="269"/>
        <end position="291"/>
    </location>
</feature>
<feature type="transmembrane region" description="Helical" evidence="7">
    <location>
        <begin position="82"/>
        <end position="103"/>
    </location>
</feature>
<dbReference type="GO" id="GO:0005886">
    <property type="term" value="C:plasma membrane"/>
    <property type="evidence" value="ECO:0007669"/>
    <property type="project" value="UniProtKB-SubCell"/>
</dbReference>
<dbReference type="SUPFAM" id="SSF103473">
    <property type="entry name" value="MFS general substrate transporter"/>
    <property type="match status" value="1"/>
</dbReference>
<reference evidence="9 10" key="1">
    <citation type="submission" date="2019-10" db="EMBL/GenBank/DDBJ databases">
        <title>Rubrobacter sp nov SCSIO 52090 isolated from a deep-sea sediment in the South China Sea.</title>
        <authorList>
            <person name="Chen R.W."/>
        </authorList>
    </citation>
    <scope>NUCLEOTIDE SEQUENCE [LARGE SCALE GENOMIC DNA]</scope>
    <source>
        <strain evidence="9 10">SCSIO 52909</strain>
    </source>
</reference>
<evidence type="ECO:0000256" key="7">
    <source>
        <dbReference type="SAM" id="Phobius"/>
    </source>
</evidence>
<evidence type="ECO:0000256" key="4">
    <source>
        <dbReference type="ARBA" id="ARBA00022692"/>
    </source>
</evidence>
<dbReference type="InterPro" id="IPR020846">
    <property type="entry name" value="MFS_dom"/>
</dbReference>
<dbReference type="RefSeq" id="WP_166175537.1">
    <property type="nucleotide sequence ID" value="NZ_CP045119.1"/>
</dbReference>
<evidence type="ECO:0000313" key="10">
    <source>
        <dbReference type="Proteomes" id="UP000501452"/>
    </source>
</evidence>
<evidence type="ECO:0000313" key="9">
    <source>
        <dbReference type="EMBL" id="QIN82833.1"/>
    </source>
</evidence>
<dbReference type="CDD" id="cd06173">
    <property type="entry name" value="MFS_MefA_like"/>
    <property type="match status" value="1"/>
</dbReference>
<protein>
    <submittedName>
        <fullName evidence="9">MFS transporter</fullName>
    </submittedName>
</protein>
<keyword evidence="3" id="KW-1003">Cell membrane</keyword>
<keyword evidence="10" id="KW-1185">Reference proteome</keyword>
<dbReference type="InterPro" id="IPR036259">
    <property type="entry name" value="MFS_trans_sf"/>
</dbReference>
<dbReference type="KEGG" id="rub:GBA63_09345"/>
<dbReference type="InterPro" id="IPR010290">
    <property type="entry name" value="TM_effector"/>
</dbReference>
<feature type="transmembrane region" description="Helical" evidence="7">
    <location>
        <begin position="232"/>
        <end position="257"/>
    </location>
</feature>
<accession>A0A6G8Q8Q7</accession>
<evidence type="ECO:0000256" key="5">
    <source>
        <dbReference type="ARBA" id="ARBA00022989"/>
    </source>
</evidence>
<feature type="domain" description="Major facilitator superfamily (MFS) profile" evidence="8">
    <location>
        <begin position="1"/>
        <end position="194"/>
    </location>
</feature>
<feature type="transmembrane region" description="Helical" evidence="7">
    <location>
        <begin position="324"/>
        <end position="349"/>
    </location>
</feature>
<feature type="transmembrane region" description="Helical" evidence="7">
    <location>
        <begin position="165"/>
        <end position="188"/>
    </location>
</feature>
<comment type="subcellular location">
    <subcellularLocation>
        <location evidence="1">Cell membrane</location>
        <topology evidence="1">Multi-pass membrane protein</topology>
    </subcellularLocation>
</comment>
<keyword evidence="5 7" id="KW-1133">Transmembrane helix</keyword>
<dbReference type="Proteomes" id="UP000501452">
    <property type="component" value="Chromosome"/>
</dbReference>
<evidence type="ECO:0000256" key="2">
    <source>
        <dbReference type="ARBA" id="ARBA00022448"/>
    </source>
</evidence>
<evidence type="ECO:0000256" key="6">
    <source>
        <dbReference type="ARBA" id="ARBA00023136"/>
    </source>
</evidence>